<feature type="region of interest" description="Disordered" evidence="1">
    <location>
        <begin position="103"/>
        <end position="126"/>
    </location>
</feature>
<feature type="compositionally biased region" description="Polar residues" evidence="1">
    <location>
        <begin position="173"/>
        <end position="184"/>
    </location>
</feature>
<organism evidence="2 3">
    <name type="scientific">Chlamydomonas eustigma</name>
    <dbReference type="NCBI Taxonomy" id="1157962"/>
    <lineage>
        <taxon>Eukaryota</taxon>
        <taxon>Viridiplantae</taxon>
        <taxon>Chlorophyta</taxon>
        <taxon>core chlorophytes</taxon>
        <taxon>Chlorophyceae</taxon>
        <taxon>CS clade</taxon>
        <taxon>Chlamydomonadales</taxon>
        <taxon>Chlamydomonadaceae</taxon>
        <taxon>Chlamydomonas</taxon>
    </lineage>
</organism>
<comment type="caution">
    <text evidence="2">The sequence shown here is derived from an EMBL/GenBank/DDBJ whole genome shotgun (WGS) entry which is preliminary data.</text>
</comment>
<feature type="compositionally biased region" description="Basic and acidic residues" evidence="1">
    <location>
        <begin position="115"/>
        <end position="125"/>
    </location>
</feature>
<evidence type="ECO:0000313" key="3">
    <source>
        <dbReference type="Proteomes" id="UP000232323"/>
    </source>
</evidence>
<gene>
    <name evidence="2" type="ORF">CEUSTIGMA_g561.t1</name>
</gene>
<dbReference type="AlphaFoldDB" id="A0A250WQK9"/>
<accession>A0A250WQK9</accession>
<reference evidence="2 3" key="1">
    <citation type="submission" date="2017-08" db="EMBL/GenBank/DDBJ databases">
        <title>Acidophilic green algal genome provides insights into adaptation to an acidic environment.</title>
        <authorList>
            <person name="Hirooka S."/>
            <person name="Hirose Y."/>
            <person name="Kanesaki Y."/>
            <person name="Higuchi S."/>
            <person name="Fujiwara T."/>
            <person name="Onuma R."/>
            <person name="Era A."/>
            <person name="Ohbayashi R."/>
            <person name="Uzuka A."/>
            <person name="Nozaki H."/>
            <person name="Yoshikawa H."/>
            <person name="Miyagishima S.Y."/>
        </authorList>
    </citation>
    <scope>NUCLEOTIDE SEQUENCE [LARGE SCALE GENOMIC DNA]</scope>
    <source>
        <strain evidence="2 3">NIES-2499</strain>
    </source>
</reference>
<dbReference type="EMBL" id="BEGY01000002">
    <property type="protein sequence ID" value="GAX73108.1"/>
    <property type="molecule type" value="Genomic_DNA"/>
</dbReference>
<dbReference type="Proteomes" id="UP000232323">
    <property type="component" value="Unassembled WGS sequence"/>
</dbReference>
<protein>
    <submittedName>
        <fullName evidence="2">Uncharacterized protein</fullName>
    </submittedName>
</protein>
<evidence type="ECO:0000256" key="1">
    <source>
        <dbReference type="SAM" id="MobiDB-lite"/>
    </source>
</evidence>
<proteinExistence type="predicted"/>
<sequence>MSTESSALTPMEVFSDFSYTKCMNEETLETHTSRTSPRRSFYRLASSSMKSPLEVINEDTVKDVSSLRRTGSVSPDKAPAAAHLRISYGEWSAIKTLRWHKEPRVSDDTVDGDEEPGHSLSESKSHGSSLALSHLTSQGSNLASFLDDASIDSALAEIATGLGDSKTEHESNSWKGHNQMSSTNQLKPVKSLSDLLSSFEVELPPALGSPDDQLMSSTSSEYMRDITSCEESLRDRRVRGSSAIKGLLLNRTNTADRVNMLHTNSSEPVRGRRSLQCSLSTDFSYLSLNS</sequence>
<name>A0A250WQK9_9CHLO</name>
<evidence type="ECO:0000313" key="2">
    <source>
        <dbReference type="EMBL" id="GAX73108.1"/>
    </source>
</evidence>
<keyword evidence="3" id="KW-1185">Reference proteome</keyword>
<feature type="region of interest" description="Disordered" evidence="1">
    <location>
        <begin position="162"/>
        <end position="184"/>
    </location>
</feature>